<keyword evidence="3" id="KW-1185">Reference proteome</keyword>
<protein>
    <submittedName>
        <fullName evidence="2">Uncharacterized protein</fullName>
    </submittedName>
</protein>
<reference evidence="2" key="1">
    <citation type="journal article" date="2022" name="bioRxiv">
        <title>Sequencing and chromosome-scale assembly of the giantPleurodeles waltlgenome.</title>
        <authorList>
            <person name="Brown T."/>
            <person name="Elewa A."/>
            <person name="Iarovenko S."/>
            <person name="Subramanian E."/>
            <person name="Araus A.J."/>
            <person name="Petzold A."/>
            <person name="Susuki M."/>
            <person name="Suzuki K.-i.T."/>
            <person name="Hayashi T."/>
            <person name="Toyoda A."/>
            <person name="Oliveira C."/>
            <person name="Osipova E."/>
            <person name="Leigh N.D."/>
            <person name="Simon A."/>
            <person name="Yun M.H."/>
        </authorList>
    </citation>
    <scope>NUCLEOTIDE SEQUENCE</scope>
    <source>
        <strain evidence="2">20211129_DDA</strain>
        <tissue evidence="2">Liver</tissue>
    </source>
</reference>
<accession>A0AAV7T3Q7</accession>
<feature type="region of interest" description="Disordered" evidence="1">
    <location>
        <begin position="1"/>
        <end position="46"/>
    </location>
</feature>
<comment type="caution">
    <text evidence="2">The sequence shown here is derived from an EMBL/GenBank/DDBJ whole genome shotgun (WGS) entry which is preliminary data.</text>
</comment>
<dbReference type="AlphaFoldDB" id="A0AAV7T3Q7"/>
<name>A0AAV7T3Q7_PLEWA</name>
<evidence type="ECO:0000313" key="2">
    <source>
        <dbReference type="EMBL" id="KAJ1171001.1"/>
    </source>
</evidence>
<feature type="compositionally biased region" description="Polar residues" evidence="1">
    <location>
        <begin position="26"/>
        <end position="36"/>
    </location>
</feature>
<organism evidence="2 3">
    <name type="scientific">Pleurodeles waltl</name>
    <name type="common">Iberian ribbed newt</name>
    <dbReference type="NCBI Taxonomy" id="8319"/>
    <lineage>
        <taxon>Eukaryota</taxon>
        <taxon>Metazoa</taxon>
        <taxon>Chordata</taxon>
        <taxon>Craniata</taxon>
        <taxon>Vertebrata</taxon>
        <taxon>Euteleostomi</taxon>
        <taxon>Amphibia</taxon>
        <taxon>Batrachia</taxon>
        <taxon>Caudata</taxon>
        <taxon>Salamandroidea</taxon>
        <taxon>Salamandridae</taxon>
        <taxon>Pleurodelinae</taxon>
        <taxon>Pleurodeles</taxon>
    </lineage>
</organism>
<evidence type="ECO:0000313" key="3">
    <source>
        <dbReference type="Proteomes" id="UP001066276"/>
    </source>
</evidence>
<dbReference type="Proteomes" id="UP001066276">
    <property type="component" value="Chromosome 4_1"/>
</dbReference>
<dbReference type="EMBL" id="JANPWB010000007">
    <property type="protein sequence ID" value="KAJ1171001.1"/>
    <property type="molecule type" value="Genomic_DNA"/>
</dbReference>
<sequence>MGRGHPRQKQLSFDTNRTPKKAPMDGSTSADSQRGATSAPPPDGAEAIMAELWVGFQAIDSHFDTLDTRLNRMNECLDCQATRMDGAKCRTSNVEDGCAVTPKSAWKG</sequence>
<proteinExistence type="predicted"/>
<gene>
    <name evidence="2" type="ORF">NDU88_002872</name>
</gene>
<evidence type="ECO:0000256" key="1">
    <source>
        <dbReference type="SAM" id="MobiDB-lite"/>
    </source>
</evidence>